<dbReference type="GO" id="GO:0018836">
    <property type="term" value="F:alkylmercury lyase activity"/>
    <property type="evidence" value="ECO:0007669"/>
    <property type="project" value="UniProtKB-EC"/>
</dbReference>
<comment type="similarity">
    <text evidence="2">Belongs to the MerB family.</text>
</comment>
<dbReference type="SUPFAM" id="SSF46785">
    <property type="entry name" value="Winged helix' DNA-binding domain"/>
    <property type="match status" value="1"/>
</dbReference>
<evidence type="ECO:0000256" key="9">
    <source>
        <dbReference type="ARBA" id="ARBA00031271"/>
    </source>
</evidence>
<dbReference type="InterPro" id="IPR004927">
    <property type="entry name" value="MerB"/>
</dbReference>
<dbReference type="GO" id="GO:0046689">
    <property type="term" value="P:response to mercury ion"/>
    <property type="evidence" value="ECO:0007669"/>
    <property type="project" value="UniProtKB-KW"/>
</dbReference>
<dbReference type="EMBL" id="RHHS01000020">
    <property type="protein sequence ID" value="RNB57940.1"/>
    <property type="molecule type" value="Genomic_DNA"/>
</dbReference>
<comment type="caution">
    <text evidence="11">The sequence shown here is derived from an EMBL/GenBank/DDBJ whole genome shotgun (WGS) entry which is preliminary data.</text>
</comment>
<keyword evidence="7 11" id="KW-0456">Lyase</keyword>
<dbReference type="Pfam" id="PF03243">
    <property type="entry name" value="MerB"/>
    <property type="match status" value="1"/>
</dbReference>
<evidence type="ECO:0000256" key="1">
    <source>
        <dbReference type="ARBA" id="ARBA00000165"/>
    </source>
</evidence>
<dbReference type="PRINTS" id="PR01699">
    <property type="entry name" value="ORGNOHGLYASE"/>
</dbReference>
<dbReference type="Gene3D" id="3.30.450.410">
    <property type="match status" value="1"/>
</dbReference>
<evidence type="ECO:0000313" key="11">
    <source>
        <dbReference type="EMBL" id="RNB57940.1"/>
    </source>
</evidence>
<dbReference type="Pfam" id="PF12324">
    <property type="entry name" value="HTH_15"/>
    <property type="match status" value="1"/>
</dbReference>
<evidence type="ECO:0000256" key="6">
    <source>
        <dbReference type="ARBA" id="ARBA00022914"/>
    </source>
</evidence>
<organism evidence="11 12">
    <name type="scientific">Brevibacillus gelatini</name>
    <dbReference type="NCBI Taxonomy" id="1655277"/>
    <lineage>
        <taxon>Bacteria</taxon>
        <taxon>Bacillati</taxon>
        <taxon>Bacillota</taxon>
        <taxon>Bacilli</taxon>
        <taxon>Bacillales</taxon>
        <taxon>Paenibacillaceae</taxon>
        <taxon>Brevibacillus</taxon>
    </lineage>
</organism>
<evidence type="ECO:0000259" key="10">
    <source>
        <dbReference type="Pfam" id="PF12324"/>
    </source>
</evidence>
<evidence type="ECO:0000256" key="3">
    <source>
        <dbReference type="ARBA" id="ARBA00013237"/>
    </source>
</evidence>
<dbReference type="EC" id="4.99.1.2" evidence="3"/>
<dbReference type="NCBIfam" id="NF009710">
    <property type="entry name" value="PRK13239.1"/>
    <property type="match status" value="1"/>
</dbReference>
<feature type="domain" description="Alkylmercury lyase helix-turn-helix" evidence="10">
    <location>
        <begin position="7"/>
        <end position="79"/>
    </location>
</feature>
<evidence type="ECO:0000256" key="8">
    <source>
        <dbReference type="ARBA" id="ARBA00025326"/>
    </source>
</evidence>
<dbReference type="NCBIfam" id="NF033555">
    <property type="entry name" value="lyase_MerB"/>
    <property type="match status" value="1"/>
</dbReference>
<dbReference type="SUPFAM" id="SSF160387">
    <property type="entry name" value="NosL/MerB-like"/>
    <property type="match status" value="1"/>
</dbReference>
<evidence type="ECO:0000256" key="7">
    <source>
        <dbReference type="ARBA" id="ARBA00023239"/>
    </source>
</evidence>
<evidence type="ECO:0000313" key="12">
    <source>
        <dbReference type="Proteomes" id="UP000268829"/>
    </source>
</evidence>
<evidence type="ECO:0000256" key="5">
    <source>
        <dbReference type="ARBA" id="ARBA00022466"/>
    </source>
</evidence>
<dbReference type="PIRSF" id="PIRSF001458">
    <property type="entry name" value="MerB"/>
    <property type="match status" value="1"/>
</dbReference>
<reference evidence="11 12" key="1">
    <citation type="submission" date="2018-10" db="EMBL/GenBank/DDBJ databases">
        <title>Phylogenomics of Brevibacillus.</title>
        <authorList>
            <person name="Dunlap C."/>
        </authorList>
    </citation>
    <scope>NUCLEOTIDE SEQUENCE [LARGE SCALE GENOMIC DNA]</scope>
    <source>
        <strain evidence="11 12">DSM 100115</strain>
    </source>
</reference>
<sequence length="215" mass="23779">MKSDIQQLANQLNKQFDQGEASSMKWLFQPLLELLAKGEPVSVEDIVETTGKSVEEVENILSELPSVERDEQGRVVGYGLTLIPTPHRIEVDGKPLYAWCALDTLMFPELIGRTVHIESPCHRTGEIVKLTVEPDRVVSVEPSTAVVSIVTPEQMASVRTSFCNEVHFFSSETAAKDWLDKHPEGKVVPVEDAFKLGRLLGVRYKESGNGSCCGL</sequence>
<keyword evidence="5" id="KW-0475">Mercuric resistance</keyword>
<dbReference type="InterPro" id="IPR053717">
    <property type="entry name" value="MerB_lyase_sf"/>
</dbReference>
<evidence type="ECO:0000256" key="2">
    <source>
        <dbReference type="ARBA" id="ARBA00009443"/>
    </source>
</evidence>
<evidence type="ECO:0000256" key="4">
    <source>
        <dbReference type="ARBA" id="ARBA00018180"/>
    </source>
</evidence>
<proteinExistence type="inferred from homology"/>
<keyword evidence="6" id="KW-0476">Mercury</keyword>
<dbReference type="AlphaFoldDB" id="A0A3M8B3N1"/>
<dbReference type="InterPro" id="IPR024259">
    <property type="entry name" value="MerB_HTH_dom"/>
</dbReference>
<comment type="function">
    <text evidence="8">Cleaves the carbon-mercury bond of organomercurials such as phenylmercuric acetate. One product is Hg(2+), which is subsequently detoxified by the mercuric reductase.</text>
</comment>
<protein>
    <recommendedName>
        <fullName evidence="4">Alkylmercury lyase</fullName>
        <ecNumber evidence="3">4.99.1.2</ecNumber>
    </recommendedName>
    <alternativeName>
        <fullName evidence="9">Organomercurial lyase</fullName>
    </alternativeName>
</protein>
<accession>A0A3M8B3N1</accession>
<dbReference type="OrthoDB" id="7185309at2"/>
<gene>
    <name evidence="11" type="primary">merB</name>
    <name evidence="11" type="ORF">EDM57_09525</name>
</gene>
<keyword evidence="12" id="KW-1185">Reference proteome</keyword>
<dbReference type="InterPro" id="IPR036390">
    <property type="entry name" value="WH_DNA-bd_sf"/>
</dbReference>
<name>A0A3M8B3N1_9BACL</name>
<comment type="catalytic activity">
    <reaction evidence="1">
        <text>an alkylmercury + H(+) = an alkane + Hg(2+)</text>
        <dbReference type="Rhea" id="RHEA:18777"/>
        <dbReference type="ChEBI" id="CHEBI:15378"/>
        <dbReference type="ChEBI" id="CHEBI:16793"/>
        <dbReference type="ChEBI" id="CHEBI:18310"/>
        <dbReference type="ChEBI" id="CHEBI:83725"/>
        <dbReference type="EC" id="4.99.1.2"/>
    </reaction>
</comment>
<dbReference type="RefSeq" id="WP_122904528.1">
    <property type="nucleotide sequence ID" value="NZ_RHHS01000020.1"/>
</dbReference>
<dbReference type="Proteomes" id="UP000268829">
    <property type="component" value="Unassembled WGS sequence"/>
</dbReference>